<proteinExistence type="predicted"/>
<dbReference type="SUPFAM" id="SSF56037">
    <property type="entry name" value="PheT/TilS domain"/>
    <property type="match status" value="1"/>
</dbReference>
<dbReference type="EMBL" id="JACIBS010000001">
    <property type="protein sequence ID" value="MBB3663822.1"/>
    <property type="molecule type" value="Genomic_DNA"/>
</dbReference>
<feature type="domain" description="B3/B4 tRNA-binding" evidence="2">
    <location>
        <begin position="76"/>
        <end position="230"/>
    </location>
</feature>
<comment type="caution">
    <text evidence="3">The sequence shown here is derived from an EMBL/GenBank/DDBJ whole genome shotgun (WGS) entry which is preliminary data.</text>
</comment>
<dbReference type="PANTHER" id="PTHR39209:SF2">
    <property type="entry name" value="CYTOPLASMIC PROTEIN"/>
    <property type="match status" value="1"/>
</dbReference>
<dbReference type="AlphaFoldDB" id="A0A839XIN9"/>
<dbReference type="RefSeq" id="WP_183783227.1">
    <property type="nucleotide sequence ID" value="NZ_JACIBS010000001.1"/>
</dbReference>
<dbReference type="Pfam" id="PF03483">
    <property type="entry name" value="B3_4"/>
    <property type="match status" value="1"/>
</dbReference>
<feature type="region of interest" description="Disordered" evidence="1">
    <location>
        <begin position="238"/>
        <end position="277"/>
    </location>
</feature>
<dbReference type="Gene3D" id="3.50.40.10">
    <property type="entry name" value="Phenylalanyl-trna Synthetase, Chain B, domain 3"/>
    <property type="match status" value="1"/>
</dbReference>
<gene>
    <name evidence="3" type="ORF">FB384_002726</name>
</gene>
<evidence type="ECO:0000259" key="2">
    <source>
        <dbReference type="SMART" id="SM00873"/>
    </source>
</evidence>
<protein>
    <submittedName>
        <fullName evidence="3">DNA/RNA-binding domain of Phe-tRNA-synthetase-like protein</fullName>
    </submittedName>
</protein>
<evidence type="ECO:0000313" key="3">
    <source>
        <dbReference type="EMBL" id="MBB3663822.1"/>
    </source>
</evidence>
<dbReference type="SMART" id="SM00873">
    <property type="entry name" value="B3_4"/>
    <property type="match status" value="1"/>
</dbReference>
<reference evidence="3 4" key="1">
    <citation type="submission" date="2020-08" db="EMBL/GenBank/DDBJ databases">
        <title>Sequencing the genomes of 1000 actinobacteria strains.</title>
        <authorList>
            <person name="Klenk H.-P."/>
        </authorList>
    </citation>
    <scope>NUCLEOTIDE SEQUENCE [LARGE SCALE GENOMIC DNA]</scope>
    <source>
        <strain evidence="3 4">DSM 45267</strain>
    </source>
</reference>
<sequence>MPDLVTPDDFLAACTVEPEVFELRPDYRAALLVVDGLAPDNSDGAVDAADELIASAEAHARTLLASTPVDELPHIAAWREAYRAFGAKPQRTRNSLEALTRRAEKGLPRVNALTDVYNAVSVLRQIPLGGEDFHAYDGPARLTRATGDEPFDTAAGGETVLEHPQPGEVVWCDGSGVTCRRWNWRQGRRTGLTDATTTALFILDALAPMTDEELTSAADDLADAVGMLGDRVTVTRRLIGAAPEVTPPKETPPKETPPKETPVNETPANENPAKETV</sequence>
<organism evidence="3 4">
    <name type="scientific">Prauserella sediminis</name>
    <dbReference type="NCBI Taxonomy" id="577680"/>
    <lineage>
        <taxon>Bacteria</taxon>
        <taxon>Bacillati</taxon>
        <taxon>Actinomycetota</taxon>
        <taxon>Actinomycetes</taxon>
        <taxon>Pseudonocardiales</taxon>
        <taxon>Pseudonocardiaceae</taxon>
        <taxon>Prauserella</taxon>
        <taxon>Prauserella salsuginis group</taxon>
    </lineage>
</organism>
<dbReference type="InterPro" id="IPR005146">
    <property type="entry name" value="B3/B4_tRNA-bd"/>
</dbReference>
<name>A0A839XIN9_9PSEU</name>
<dbReference type="Proteomes" id="UP000564573">
    <property type="component" value="Unassembled WGS sequence"/>
</dbReference>
<keyword evidence="4" id="KW-1185">Reference proteome</keyword>
<accession>A0A839XIN9</accession>
<evidence type="ECO:0000256" key="1">
    <source>
        <dbReference type="SAM" id="MobiDB-lite"/>
    </source>
</evidence>
<evidence type="ECO:0000313" key="4">
    <source>
        <dbReference type="Proteomes" id="UP000564573"/>
    </source>
</evidence>
<dbReference type="GO" id="GO:0003723">
    <property type="term" value="F:RNA binding"/>
    <property type="evidence" value="ECO:0007669"/>
    <property type="project" value="InterPro"/>
</dbReference>
<dbReference type="PANTHER" id="PTHR39209">
    <property type="match status" value="1"/>
</dbReference>
<dbReference type="InterPro" id="IPR020825">
    <property type="entry name" value="Phe-tRNA_synthase-like_B3/B4"/>
</dbReference>
<dbReference type="GO" id="GO:0004826">
    <property type="term" value="F:phenylalanine-tRNA ligase activity"/>
    <property type="evidence" value="ECO:0007669"/>
    <property type="project" value="InterPro"/>
</dbReference>